<name>A0AAE1TKJ1_9EUCA</name>
<reference evidence="1" key="1">
    <citation type="submission" date="2023-11" db="EMBL/GenBank/DDBJ databases">
        <title>Genome assemblies of two species of porcelain crab, Petrolisthes cinctipes and Petrolisthes manimaculis (Anomura: Porcellanidae).</title>
        <authorList>
            <person name="Angst P."/>
        </authorList>
    </citation>
    <scope>NUCLEOTIDE SEQUENCE</scope>
    <source>
        <strain evidence="1">PB745_02</strain>
        <tissue evidence="1">Gill</tissue>
    </source>
</reference>
<keyword evidence="2" id="KW-1185">Reference proteome</keyword>
<comment type="caution">
    <text evidence="1">The sequence shown here is derived from an EMBL/GenBank/DDBJ whole genome shotgun (WGS) entry which is preliminary data.</text>
</comment>
<proteinExistence type="predicted"/>
<protein>
    <submittedName>
        <fullName evidence="1">Uncharacterized protein</fullName>
    </submittedName>
</protein>
<organism evidence="1 2">
    <name type="scientific">Petrolisthes manimaculis</name>
    <dbReference type="NCBI Taxonomy" id="1843537"/>
    <lineage>
        <taxon>Eukaryota</taxon>
        <taxon>Metazoa</taxon>
        <taxon>Ecdysozoa</taxon>
        <taxon>Arthropoda</taxon>
        <taxon>Crustacea</taxon>
        <taxon>Multicrustacea</taxon>
        <taxon>Malacostraca</taxon>
        <taxon>Eumalacostraca</taxon>
        <taxon>Eucarida</taxon>
        <taxon>Decapoda</taxon>
        <taxon>Pleocyemata</taxon>
        <taxon>Anomura</taxon>
        <taxon>Galatheoidea</taxon>
        <taxon>Porcellanidae</taxon>
        <taxon>Petrolisthes</taxon>
    </lineage>
</organism>
<evidence type="ECO:0000313" key="1">
    <source>
        <dbReference type="EMBL" id="KAK4286730.1"/>
    </source>
</evidence>
<accession>A0AAE1TKJ1</accession>
<sequence>MYRCSEQPDSFLERVGDSVLGSRAFRCVGSDRRHKQNQLTLHRNSILVSRHRHNLKLDWEPQNRSLESRTGVTVRESFDDRR</sequence>
<gene>
    <name evidence="1" type="ORF">Pmani_040181</name>
</gene>
<evidence type="ECO:0000313" key="2">
    <source>
        <dbReference type="Proteomes" id="UP001292094"/>
    </source>
</evidence>
<dbReference type="Proteomes" id="UP001292094">
    <property type="component" value="Unassembled WGS sequence"/>
</dbReference>
<dbReference type="EMBL" id="JAWZYT010007372">
    <property type="protein sequence ID" value="KAK4286730.1"/>
    <property type="molecule type" value="Genomic_DNA"/>
</dbReference>
<dbReference type="AlphaFoldDB" id="A0AAE1TKJ1"/>